<feature type="transmembrane region" description="Helical" evidence="2">
    <location>
        <begin position="229"/>
        <end position="254"/>
    </location>
</feature>
<comment type="caution">
    <text evidence="3">The sequence shown here is derived from an EMBL/GenBank/DDBJ whole genome shotgun (WGS) entry which is preliminary data.</text>
</comment>
<feature type="transmembrane region" description="Helical" evidence="2">
    <location>
        <begin position="260"/>
        <end position="285"/>
    </location>
</feature>
<reference evidence="3 4" key="1">
    <citation type="submission" date="2020-08" db="EMBL/GenBank/DDBJ databases">
        <title>Genome public.</title>
        <authorList>
            <person name="Liu C."/>
            <person name="Sun Q."/>
        </authorList>
    </citation>
    <scope>NUCLEOTIDE SEQUENCE [LARGE SCALE GENOMIC DNA]</scope>
    <source>
        <strain evidence="3 4">BX3</strain>
    </source>
</reference>
<name>A0ABR7MR34_9FIRM</name>
<evidence type="ECO:0000256" key="2">
    <source>
        <dbReference type="SAM" id="Phobius"/>
    </source>
</evidence>
<gene>
    <name evidence="3" type="ORF">H8700_00745</name>
</gene>
<proteinExistence type="predicted"/>
<organism evidence="3 4">
    <name type="scientific">Jutongia hominis</name>
    <dbReference type="NCBI Taxonomy" id="2763664"/>
    <lineage>
        <taxon>Bacteria</taxon>
        <taxon>Bacillati</taxon>
        <taxon>Bacillota</taxon>
        <taxon>Clostridia</taxon>
        <taxon>Lachnospirales</taxon>
        <taxon>Lachnospiraceae</taxon>
        <taxon>Jutongia</taxon>
    </lineage>
</organism>
<evidence type="ECO:0000256" key="1">
    <source>
        <dbReference type="SAM" id="MobiDB-lite"/>
    </source>
</evidence>
<accession>A0ABR7MR34</accession>
<dbReference type="Proteomes" id="UP000637513">
    <property type="component" value="Unassembled WGS sequence"/>
</dbReference>
<keyword evidence="4" id="KW-1185">Reference proteome</keyword>
<dbReference type="EMBL" id="JACRSW010000001">
    <property type="protein sequence ID" value="MBC8556251.1"/>
    <property type="molecule type" value="Genomic_DNA"/>
</dbReference>
<feature type="transmembrane region" description="Helical" evidence="2">
    <location>
        <begin position="297"/>
        <end position="327"/>
    </location>
</feature>
<sequence length="353" mass="39119">MNKKLFLDELHRLLSDLPPEERNQAIKYYEDYFEDAGPENEQAILKELGSPQELANQIKATTQDDIEYGQGSSFHRSAAYPEFYAQKEQSDSQNENNSAFKQTNDGFQQGHQQAGNGFNNAGTGYRQTDNNFNNNGYRQTDNGFNNNSYQQTDNGFNNNSYQQAGNGFSNNNNYKQAGNGFSNNNYKQAGNGFNNNGYRQTGNGFNNNSYQQAANGYNSHYQQQSARKAVWIVLFALLAITIGLPCLSVLFGILLTIFSVIISIVLALFGTGGGLMIGGIASFFGSFFMTAASGTGAVLFTMGIGLVLFAIGALIIWIGVLFCIRFLPALFQASWKAAKSVTLKFQQWIKKRW</sequence>
<dbReference type="Pfam" id="PF22564">
    <property type="entry name" value="HAAS"/>
    <property type="match status" value="1"/>
</dbReference>
<feature type="region of interest" description="Disordered" evidence="1">
    <location>
        <begin position="85"/>
        <end position="181"/>
    </location>
</feature>
<feature type="compositionally biased region" description="Polar residues" evidence="1">
    <location>
        <begin position="91"/>
        <end position="181"/>
    </location>
</feature>
<keyword evidence="2" id="KW-0812">Transmembrane</keyword>
<keyword evidence="2" id="KW-0472">Membrane</keyword>
<protein>
    <submittedName>
        <fullName evidence="3">DUF1700 domain-containing protein</fullName>
    </submittedName>
</protein>
<keyword evidence="2" id="KW-1133">Transmembrane helix</keyword>
<dbReference type="RefSeq" id="WP_249302246.1">
    <property type="nucleotide sequence ID" value="NZ_JACRSW010000001.1"/>
</dbReference>
<evidence type="ECO:0000313" key="3">
    <source>
        <dbReference type="EMBL" id="MBC8556251.1"/>
    </source>
</evidence>
<evidence type="ECO:0000313" key="4">
    <source>
        <dbReference type="Proteomes" id="UP000637513"/>
    </source>
</evidence>